<name>A0ABD2PA16_9CUCU</name>
<reference evidence="2 3" key="1">
    <citation type="journal article" date="2021" name="BMC Biol.">
        <title>Horizontally acquired antibacterial genes associated with adaptive radiation of ladybird beetles.</title>
        <authorList>
            <person name="Li H.S."/>
            <person name="Tang X.F."/>
            <person name="Huang Y.H."/>
            <person name="Xu Z.Y."/>
            <person name="Chen M.L."/>
            <person name="Du X.Y."/>
            <person name="Qiu B.Y."/>
            <person name="Chen P.T."/>
            <person name="Zhang W."/>
            <person name="Slipinski A."/>
            <person name="Escalona H.E."/>
            <person name="Waterhouse R.M."/>
            <person name="Zwick A."/>
            <person name="Pang H."/>
        </authorList>
    </citation>
    <scope>NUCLEOTIDE SEQUENCE [LARGE SCALE GENOMIC DNA]</scope>
    <source>
        <strain evidence="2">SYSU2018</strain>
    </source>
</reference>
<comment type="caution">
    <text evidence="2">The sequence shown here is derived from an EMBL/GenBank/DDBJ whole genome shotgun (WGS) entry which is preliminary data.</text>
</comment>
<dbReference type="AlphaFoldDB" id="A0ABD2PA16"/>
<evidence type="ECO:0000256" key="1">
    <source>
        <dbReference type="SAM" id="MobiDB-lite"/>
    </source>
</evidence>
<evidence type="ECO:0000313" key="3">
    <source>
        <dbReference type="Proteomes" id="UP001516400"/>
    </source>
</evidence>
<keyword evidence="3" id="KW-1185">Reference proteome</keyword>
<proteinExistence type="predicted"/>
<evidence type="ECO:0000313" key="2">
    <source>
        <dbReference type="EMBL" id="KAL3287842.1"/>
    </source>
</evidence>
<feature type="region of interest" description="Disordered" evidence="1">
    <location>
        <begin position="15"/>
        <end position="54"/>
    </location>
</feature>
<dbReference type="Proteomes" id="UP001516400">
    <property type="component" value="Unassembled WGS sequence"/>
</dbReference>
<sequence length="158" mass="18371">MKWFNLQLKAKENQNRASIHQVGEVKKGAQTVKTTQTNKPDPKSNRDETLKNQLTEREERIETLQEQLGNQKQKAHDQARLFAQRSLKREVILARIEERMYDKIYSKLSEDIGQKLTTMSIEKKTTEPYSTCSRKGTVNLKTQRPLEATCSNVQLNEH</sequence>
<dbReference type="EMBL" id="JABFTP020000185">
    <property type="protein sequence ID" value="KAL3287842.1"/>
    <property type="molecule type" value="Genomic_DNA"/>
</dbReference>
<feature type="compositionally biased region" description="Basic and acidic residues" evidence="1">
    <location>
        <begin position="40"/>
        <end position="54"/>
    </location>
</feature>
<protein>
    <submittedName>
        <fullName evidence="2">Uncharacterized protein</fullName>
    </submittedName>
</protein>
<gene>
    <name evidence="2" type="ORF">HHI36_002300</name>
</gene>
<organism evidence="2 3">
    <name type="scientific">Cryptolaemus montrouzieri</name>
    <dbReference type="NCBI Taxonomy" id="559131"/>
    <lineage>
        <taxon>Eukaryota</taxon>
        <taxon>Metazoa</taxon>
        <taxon>Ecdysozoa</taxon>
        <taxon>Arthropoda</taxon>
        <taxon>Hexapoda</taxon>
        <taxon>Insecta</taxon>
        <taxon>Pterygota</taxon>
        <taxon>Neoptera</taxon>
        <taxon>Endopterygota</taxon>
        <taxon>Coleoptera</taxon>
        <taxon>Polyphaga</taxon>
        <taxon>Cucujiformia</taxon>
        <taxon>Coccinelloidea</taxon>
        <taxon>Coccinellidae</taxon>
        <taxon>Scymninae</taxon>
        <taxon>Scymnini</taxon>
        <taxon>Cryptolaemus</taxon>
    </lineage>
</organism>
<accession>A0ABD2PA16</accession>